<dbReference type="Proteomes" id="UP001597506">
    <property type="component" value="Unassembled WGS sequence"/>
</dbReference>
<evidence type="ECO:0000313" key="9">
    <source>
        <dbReference type="Proteomes" id="UP001597506"/>
    </source>
</evidence>
<evidence type="ECO:0000256" key="3">
    <source>
        <dbReference type="ARBA" id="ARBA00012398"/>
    </source>
</evidence>
<dbReference type="InterPro" id="IPR016176">
    <property type="entry name" value="Cbl-dep_enz_cat"/>
</dbReference>
<evidence type="ECO:0000256" key="1">
    <source>
        <dbReference type="ARBA" id="ARBA00001922"/>
    </source>
</evidence>
<dbReference type="Pfam" id="PF01642">
    <property type="entry name" value="MM_CoA_mutase"/>
    <property type="match status" value="1"/>
</dbReference>
<evidence type="ECO:0000256" key="5">
    <source>
        <dbReference type="ARBA" id="ARBA00023235"/>
    </source>
</evidence>
<evidence type="ECO:0000256" key="4">
    <source>
        <dbReference type="ARBA" id="ARBA00022628"/>
    </source>
</evidence>
<organism evidence="8 9">
    <name type="scientific">Bacillus seohaeanensis</name>
    <dbReference type="NCBI Taxonomy" id="284580"/>
    <lineage>
        <taxon>Bacteria</taxon>
        <taxon>Bacillati</taxon>
        <taxon>Bacillota</taxon>
        <taxon>Bacilli</taxon>
        <taxon>Bacillales</taxon>
        <taxon>Bacillaceae</taxon>
        <taxon>Bacillus</taxon>
    </lineage>
</organism>
<sequence>MKIKEMKSQSFEKYNLSDWERTVEKTLKGKKSEELHTKTYETIELKPLYTSEDRSTKEDQLIRKNENDWYIAQEIIGNSLKEIEDKVESCLVNGQNCLSLSIQNQHMNKELEELCRKVVSSPLPLFIIEKNTVELFTSYLLSYSTEAKSEQGVQGVMASDIISNRLESGKLLAADSDDFQSWIDNITKVKQISPKIKTILIDSSPYHNAGSNAVQELAYGLMEGVQYIEWLTDSNWSVEEVAERMVFHFSISSQFFMEIAKLRAFKQLWATVLKAYGVSNLEDKIIISAETSKFSKSNLDSYVNVLRAGGEAFSAVLGGIDYLKVGQFNEFSGETNPLSERIARNTQHILKEESHLSKVADPGAGSYFIETLTEEIGKKAWDLFVQLDESGGVLHHLREGSIQREIEKVLKEKKKDLVTRKKAMIGTNIFANLEESLSIQAKQDTQNVSLDSYESITPLRTHRLSEAFEELRVKAEYLKNKQYSVTAGLICLGSLKDHKARADYISGVLASGGISVVKSSECHSQEDISTFIKNKRLDYYVICGTDEDYTSYVMDALQVVQEISPTSIVNIAGKPDGQKYLEWKEKGLSGSIYSGQDIFATLTNILNIWEGENHNE</sequence>
<dbReference type="InterPro" id="IPR036724">
    <property type="entry name" value="Cobalamin-bd_sf"/>
</dbReference>
<protein>
    <recommendedName>
        <fullName evidence="3">methylmalonyl-CoA mutase</fullName>
        <ecNumber evidence="3">5.4.99.2</ecNumber>
    </recommendedName>
</protein>
<name>A0ABW5RLV3_9BACI</name>
<gene>
    <name evidence="8" type="ORF">ACFSUL_02505</name>
</gene>
<proteinExistence type="inferred from homology"/>
<comment type="similarity">
    <text evidence="2">Belongs to the methylmalonyl-CoA mutase family.</text>
</comment>
<comment type="caution">
    <text evidence="8">The sequence shown here is derived from an EMBL/GenBank/DDBJ whole genome shotgun (WGS) entry which is preliminary data.</text>
</comment>
<dbReference type="PANTHER" id="PTHR48101">
    <property type="entry name" value="METHYLMALONYL-COA MUTASE, MITOCHONDRIAL-RELATED"/>
    <property type="match status" value="1"/>
</dbReference>
<feature type="domain" description="Methylmalonyl-CoA mutase alpha/beta chain catalytic" evidence="7">
    <location>
        <begin position="128"/>
        <end position="470"/>
    </location>
</feature>
<dbReference type="SUPFAM" id="SSF51703">
    <property type="entry name" value="Cobalamin (vitamin B12)-dependent enzymes"/>
    <property type="match status" value="1"/>
</dbReference>
<dbReference type="RefSeq" id="WP_377932390.1">
    <property type="nucleotide sequence ID" value="NZ_JBHUMF010000005.1"/>
</dbReference>
<keyword evidence="4" id="KW-0846">Cobalamin</keyword>
<keyword evidence="6" id="KW-0170">Cobalt</keyword>
<dbReference type="SUPFAM" id="SSF52242">
    <property type="entry name" value="Cobalamin (vitamin B12)-binding domain"/>
    <property type="match status" value="1"/>
</dbReference>
<dbReference type="InterPro" id="IPR006099">
    <property type="entry name" value="MeMalonylCoA_mutase_a/b_cat"/>
</dbReference>
<evidence type="ECO:0000256" key="6">
    <source>
        <dbReference type="ARBA" id="ARBA00023285"/>
    </source>
</evidence>
<dbReference type="Gene3D" id="3.20.20.240">
    <property type="entry name" value="Methylmalonyl-CoA mutase"/>
    <property type="match status" value="1"/>
</dbReference>
<accession>A0ABW5RLV3</accession>
<reference evidence="9" key="1">
    <citation type="journal article" date="2019" name="Int. J. Syst. Evol. Microbiol.">
        <title>The Global Catalogue of Microorganisms (GCM) 10K type strain sequencing project: providing services to taxonomists for standard genome sequencing and annotation.</title>
        <authorList>
            <consortium name="The Broad Institute Genomics Platform"/>
            <consortium name="The Broad Institute Genome Sequencing Center for Infectious Disease"/>
            <person name="Wu L."/>
            <person name="Ma J."/>
        </authorList>
    </citation>
    <scope>NUCLEOTIDE SEQUENCE [LARGE SCALE GENOMIC DNA]</scope>
    <source>
        <strain evidence="9">KCTC 3913</strain>
    </source>
</reference>
<evidence type="ECO:0000256" key="2">
    <source>
        <dbReference type="ARBA" id="ARBA00008465"/>
    </source>
</evidence>
<evidence type="ECO:0000313" key="8">
    <source>
        <dbReference type="EMBL" id="MFD2679616.1"/>
    </source>
</evidence>
<comment type="cofactor">
    <cofactor evidence="1">
        <name>adenosylcob(III)alamin</name>
        <dbReference type="ChEBI" id="CHEBI:18408"/>
    </cofactor>
</comment>
<dbReference type="EMBL" id="JBHUMF010000005">
    <property type="protein sequence ID" value="MFD2679616.1"/>
    <property type="molecule type" value="Genomic_DNA"/>
</dbReference>
<keyword evidence="5" id="KW-0413">Isomerase</keyword>
<dbReference type="Gene3D" id="3.40.50.280">
    <property type="entry name" value="Cobalamin-binding domain"/>
    <property type="match status" value="1"/>
</dbReference>
<keyword evidence="9" id="KW-1185">Reference proteome</keyword>
<dbReference type="EC" id="5.4.99.2" evidence="3"/>
<dbReference type="PROSITE" id="PS00544">
    <property type="entry name" value="METMALONYL_COA_MUTASE"/>
    <property type="match status" value="1"/>
</dbReference>
<dbReference type="PANTHER" id="PTHR48101:SF1">
    <property type="entry name" value="METHYLMALONYL-COA MUTASE, LARGE SUBUNIT"/>
    <property type="match status" value="1"/>
</dbReference>
<dbReference type="InterPro" id="IPR058549">
    <property type="entry name" value="MeMalonylCoA_mutase_a/b_site"/>
</dbReference>
<evidence type="ECO:0000259" key="7">
    <source>
        <dbReference type="Pfam" id="PF01642"/>
    </source>
</evidence>